<dbReference type="Proteomes" id="UP000250235">
    <property type="component" value="Unassembled WGS sequence"/>
</dbReference>
<proteinExistence type="predicted"/>
<keyword evidence="3" id="KW-1185">Reference proteome</keyword>
<evidence type="ECO:0000313" key="3">
    <source>
        <dbReference type="Proteomes" id="UP000250235"/>
    </source>
</evidence>
<evidence type="ECO:0000313" key="2">
    <source>
        <dbReference type="EMBL" id="KZV26901.1"/>
    </source>
</evidence>
<sequence length="240" mass="26392">MLFAMVMTSRQLQYIQTQATTHPDVSYSDQQLSKSYQQFVYRDVNCVSRNRAKAVDSKELKNIYKKLSIDIETVQRTLADNSYRNSERCNRHSAVDNSPRKVGRSKSGEATAACTGGGGGEALEEKGAAVSSTLGLGFCVVSKAQRIEEGAKHSSRRNKSAANQLTNYQSWMSTAELNSNEESDMSLQKKRTKSVTQLRLFMHLRSLGVLTAAGCGIGSVHAVVRSNLLVEPSEVEEGEM</sequence>
<dbReference type="AlphaFoldDB" id="A0A2Z7AYE9"/>
<feature type="region of interest" description="Disordered" evidence="1">
    <location>
        <begin position="91"/>
        <end position="118"/>
    </location>
</feature>
<accession>A0A2Z7AYE9</accession>
<evidence type="ECO:0000256" key="1">
    <source>
        <dbReference type="SAM" id="MobiDB-lite"/>
    </source>
</evidence>
<name>A0A2Z7AYE9_9LAMI</name>
<protein>
    <submittedName>
        <fullName evidence="2">Uncharacterized protein</fullName>
    </submittedName>
</protein>
<dbReference type="EMBL" id="KV010808">
    <property type="protein sequence ID" value="KZV26901.1"/>
    <property type="molecule type" value="Genomic_DNA"/>
</dbReference>
<organism evidence="2 3">
    <name type="scientific">Dorcoceras hygrometricum</name>
    <dbReference type="NCBI Taxonomy" id="472368"/>
    <lineage>
        <taxon>Eukaryota</taxon>
        <taxon>Viridiplantae</taxon>
        <taxon>Streptophyta</taxon>
        <taxon>Embryophyta</taxon>
        <taxon>Tracheophyta</taxon>
        <taxon>Spermatophyta</taxon>
        <taxon>Magnoliopsida</taxon>
        <taxon>eudicotyledons</taxon>
        <taxon>Gunneridae</taxon>
        <taxon>Pentapetalae</taxon>
        <taxon>asterids</taxon>
        <taxon>lamiids</taxon>
        <taxon>Lamiales</taxon>
        <taxon>Gesneriaceae</taxon>
        <taxon>Didymocarpoideae</taxon>
        <taxon>Trichosporeae</taxon>
        <taxon>Loxocarpinae</taxon>
        <taxon>Dorcoceras</taxon>
    </lineage>
</organism>
<gene>
    <name evidence="2" type="ORF">F511_40247</name>
</gene>
<reference evidence="2 3" key="1">
    <citation type="journal article" date="2015" name="Proc. Natl. Acad. Sci. U.S.A.">
        <title>The resurrection genome of Boea hygrometrica: A blueprint for survival of dehydration.</title>
        <authorList>
            <person name="Xiao L."/>
            <person name="Yang G."/>
            <person name="Zhang L."/>
            <person name="Yang X."/>
            <person name="Zhao S."/>
            <person name="Ji Z."/>
            <person name="Zhou Q."/>
            <person name="Hu M."/>
            <person name="Wang Y."/>
            <person name="Chen M."/>
            <person name="Xu Y."/>
            <person name="Jin H."/>
            <person name="Xiao X."/>
            <person name="Hu G."/>
            <person name="Bao F."/>
            <person name="Hu Y."/>
            <person name="Wan P."/>
            <person name="Li L."/>
            <person name="Deng X."/>
            <person name="Kuang T."/>
            <person name="Xiang C."/>
            <person name="Zhu J.K."/>
            <person name="Oliver M.J."/>
            <person name="He Y."/>
        </authorList>
    </citation>
    <scope>NUCLEOTIDE SEQUENCE [LARGE SCALE GENOMIC DNA]</scope>
    <source>
        <strain evidence="3">cv. XS01</strain>
    </source>
</reference>